<keyword evidence="1" id="KW-0732">Signal</keyword>
<evidence type="ECO:0000313" key="3">
    <source>
        <dbReference type="Proteomes" id="UP000244450"/>
    </source>
</evidence>
<gene>
    <name evidence="2" type="ORF">DCC81_21635</name>
</gene>
<keyword evidence="3" id="KW-1185">Reference proteome</keyword>
<protein>
    <submittedName>
        <fullName evidence="2">DUF4945 domain-containing protein</fullName>
    </submittedName>
</protein>
<organism evidence="2 3">
    <name type="scientific">Chitinophaga parva</name>
    <dbReference type="NCBI Taxonomy" id="2169414"/>
    <lineage>
        <taxon>Bacteria</taxon>
        <taxon>Pseudomonadati</taxon>
        <taxon>Bacteroidota</taxon>
        <taxon>Chitinophagia</taxon>
        <taxon>Chitinophagales</taxon>
        <taxon>Chitinophagaceae</taxon>
        <taxon>Chitinophaga</taxon>
    </lineage>
</organism>
<feature type="chain" id="PRO_5015762104" evidence="1">
    <location>
        <begin position="20"/>
        <end position="136"/>
    </location>
</feature>
<dbReference type="AlphaFoldDB" id="A0A2T7BD41"/>
<dbReference type="Pfam" id="PF16303">
    <property type="entry name" value="DUF4945"/>
    <property type="match status" value="1"/>
</dbReference>
<dbReference type="RefSeq" id="WP_108688755.1">
    <property type="nucleotide sequence ID" value="NZ_QCYK01000003.1"/>
</dbReference>
<dbReference type="EMBL" id="QCYK01000003">
    <property type="protein sequence ID" value="PUZ23011.1"/>
    <property type="molecule type" value="Genomic_DNA"/>
</dbReference>
<evidence type="ECO:0000256" key="1">
    <source>
        <dbReference type="SAM" id="SignalP"/>
    </source>
</evidence>
<name>A0A2T7BD41_9BACT</name>
<evidence type="ECO:0000313" key="2">
    <source>
        <dbReference type="EMBL" id="PUZ23011.1"/>
    </source>
</evidence>
<dbReference type="OrthoDB" id="765467at2"/>
<accession>A0A2T7BD41</accession>
<proteinExistence type="predicted"/>
<dbReference type="Proteomes" id="UP000244450">
    <property type="component" value="Unassembled WGS sequence"/>
</dbReference>
<dbReference type="InterPro" id="IPR032544">
    <property type="entry name" value="DUF4945"/>
</dbReference>
<sequence>MKKIWIVFAVLLCCGACRKADIADKPGVSLPPVTNLALTAKDAGHVTLSWQIPTAIPTEIQQPLSVSVEVTQIVSAMKTISLSTELLPGAPVTYEYTLPDAAATYHFTVKLVGNTKKVDVNYSGTVYSPGETVANK</sequence>
<reference evidence="2 3" key="1">
    <citation type="submission" date="2018-04" db="EMBL/GenBank/DDBJ databases">
        <title>Chitinophaga fuyangensis sp. nov., isolated from soil in a chemical factory.</title>
        <authorList>
            <person name="Chen K."/>
        </authorList>
    </citation>
    <scope>NUCLEOTIDE SEQUENCE [LARGE SCALE GENOMIC DNA]</scope>
    <source>
        <strain evidence="2 3">LY-1</strain>
    </source>
</reference>
<feature type="signal peptide" evidence="1">
    <location>
        <begin position="1"/>
        <end position="19"/>
    </location>
</feature>
<comment type="caution">
    <text evidence="2">The sequence shown here is derived from an EMBL/GenBank/DDBJ whole genome shotgun (WGS) entry which is preliminary data.</text>
</comment>